<protein>
    <submittedName>
        <fullName evidence="1">Uncharacterized protein</fullName>
    </submittedName>
</protein>
<sequence>MVPRAPPDLSTFPDRIRLHGEAEAFVEHIIDTHVQTKANLDASVTKYKATKDSHRRRLVFEVGDLVWAVLTRDRMPAHAYNKLKSKKISPLEVLERINEMHIASACHLVLQRLMSLTSNTYPAIFHLICLLIRGRILFIPGNLMQQHLRRSMATFLFLIRILLAN</sequence>
<accession>A0A8X8B5C2</accession>
<organism evidence="1 2">
    <name type="scientific">Brassica carinata</name>
    <name type="common">Ethiopian mustard</name>
    <name type="synonym">Abyssinian cabbage</name>
    <dbReference type="NCBI Taxonomy" id="52824"/>
    <lineage>
        <taxon>Eukaryota</taxon>
        <taxon>Viridiplantae</taxon>
        <taxon>Streptophyta</taxon>
        <taxon>Embryophyta</taxon>
        <taxon>Tracheophyta</taxon>
        <taxon>Spermatophyta</taxon>
        <taxon>Magnoliopsida</taxon>
        <taxon>eudicotyledons</taxon>
        <taxon>Gunneridae</taxon>
        <taxon>Pentapetalae</taxon>
        <taxon>rosids</taxon>
        <taxon>malvids</taxon>
        <taxon>Brassicales</taxon>
        <taxon>Brassicaceae</taxon>
        <taxon>Brassiceae</taxon>
        <taxon>Brassica</taxon>
    </lineage>
</organism>
<dbReference type="OrthoDB" id="1721574at2759"/>
<evidence type="ECO:0000313" key="2">
    <source>
        <dbReference type="Proteomes" id="UP000886595"/>
    </source>
</evidence>
<reference evidence="1 2" key="1">
    <citation type="submission" date="2020-02" db="EMBL/GenBank/DDBJ databases">
        <authorList>
            <person name="Ma Q."/>
            <person name="Huang Y."/>
            <person name="Song X."/>
            <person name="Pei D."/>
        </authorList>
    </citation>
    <scope>NUCLEOTIDE SEQUENCE [LARGE SCALE GENOMIC DNA]</scope>
    <source>
        <strain evidence="1">Sxm20200214</strain>
        <tissue evidence="1">Leaf</tissue>
    </source>
</reference>
<proteinExistence type="predicted"/>
<comment type="caution">
    <text evidence="1">The sequence shown here is derived from an EMBL/GenBank/DDBJ whole genome shotgun (WGS) entry which is preliminary data.</text>
</comment>
<evidence type="ECO:0000313" key="1">
    <source>
        <dbReference type="EMBL" id="KAG2323170.1"/>
    </source>
</evidence>
<keyword evidence="2" id="KW-1185">Reference proteome</keyword>
<dbReference type="Proteomes" id="UP000886595">
    <property type="component" value="Unassembled WGS sequence"/>
</dbReference>
<gene>
    <name evidence="1" type="ORF">Bca52824_016383</name>
</gene>
<dbReference type="AlphaFoldDB" id="A0A8X8B5C2"/>
<dbReference type="EMBL" id="JAAMPC010000003">
    <property type="protein sequence ID" value="KAG2323170.1"/>
    <property type="molecule type" value="Genomic_DNA"/>
</dbReference>
<name>A0A8X8B5C2_BRACI</name>